<accession>A0A917HKJ0</accession>
<keyword evidence="4" id="KW-0472">Membrane</keyword>
<dbReference type="Pfam" id="PF14322">
    <property type="entry name" value="SusD-like_3"/>
    <property type="match status" value="1"/>
</dbReference>
<keyword evidence="3 7" id="KW-0732">Signal</keyword>
<dbReference type="InterPro" id="IPR012944">
    <property type="entry name" value="SusD_RagB_dom"/>
</dbReference>
<evidence type="ECO:0000256" key="5">
    <source>
        <dbReference type="ARBA" id="ARBA00023237"/>
    </source>
</evidence>
<dbReference type="GO" id="GO:0009279">
    <property type="term" value="C:cell outer membrane"/>
    <property type="evidence" value="ECO:0007669"/>
    <property type="project" value="UniProtKB-SubCell"/>
</dbReference>
<dbReference type="PROSITE" id="PS51257">
    <property type="entry name" value="PROKAR_LIPOPROTEIN"/>
    <property type="match status" value="1"/>
</dbReference>
<protein>
    <recommendedName>
        <fullName evidence="12">Starch-binding associating with outer membrane</fullName>
    </recommendedName>
</protein>
<dbReference type="Pfam" id="PF07980">
    <property type="entry name" value="SusD_RagB"/>
    <property type="match status" value="1"/>
</dbReference>
<evidence type="ECO:0000256" key="1">
    <source>
        <dbReference type="ARBA" id="ARBA00004442"/>
    </source>
</evidence>
<evidence type="ECO:0000313" key="11">
    <source>
        <dbReference type="Proteomes" id="UP000660862"/>
    </source>
</evidence>
<gene>
    <name evidence="10" type="ORF">GCM10007415_12900</name>
</gene>
<evidence type="ECO:0000256" key="7">
    <source>
        <dbReference type="SAM" id="SignalP"/>
    </source>
</evidence>
<keyword evidence="5" id="KW-0998">Cell outer membrane</keyword>
<dbReference type="RefSeq" id="WP_188505071.1">
    <property type="nucleotide sequence ID" value="NZ_BMER01000001.1"/>
</dbReference>
<dbReference type="Proteomes" id="UP000660862">
    <property type="component" value="Unassembled WGS sequence"/>
</dbReference>
<dbReference type="InterPro" id="IPR011990">
    <property type="entry name" value="TPR-like_helical_dom_sf"/>
</dbReference>
<evidence type="ECO:0000259" key="8">
    <source>
        <dbReference type="Pfam" id="PF07980"/>
    </source>
</evidence>
<dbReference type="EMBL" id="BMER01000001">
    <property type="protein sequence ID" value="GGG81633.1"/>
    <property type="molecule type" value="Genomic_DNA"/>
</dbReference>
<dbReference type="AlphaFoldDB" id="A0A917HKJ0"/>
<feature type="domain" description="SusD-like N-terminal" evidence="9">
    <location>
        <begin position="104"/>
        <end position="221"/>
    </location>
</feature>
<feature type="chain" id="PRO_5037274040" description="Starch-binding associating with outer membrane" evidence="7">
    <location>
        <begin position="21"/>
        <end position="634"/>
    </location>
</feature>
<comment type="similarity">
    <text evidence="2">Belongs to the SusD family.</text>
</comment>
<sequence>MNSRKIYKRTLLAFVTMAFTAVSCNEDWLTPKPLSFYEPGIALSNAEGMYSALTTLERNMRHEYFGDNAPILTEIIQSEVAVEGTTDKAGPQMDMDVALLPDAQLNHTDFTKVGWYWYEGYKGIKYANTIIARIDNAEFGSEEERNAVLGSAYFHRAYRYFKLTHQFGDIPYLDWEIETPKYDFFSYDRWGILERMKKDLEFAYQWVPEVVDRGRTSKAACGVLLMKVSMVLGDFDRAIAVGNEVVARHPLMKNRFTTNQGKPNTNLMFDLHSVEAKLDMSNTEGLMYVVSYPEEEGSDRIQTMRNAVPFWSSGNIRTPDGQAGTSINPAAGETDPELDPNKTYGRGIGRLRSTSYFTSYIWRADKEANDMRGIHNKDSWRRMEDLRYNAPGLKGGPWYGANLVKPVSMSVEDTIRTWYPWPHFKVFVPDPLQSQWAGGETPWYIYRSAEVYLLIAECYYWKDQPALAAEALNEVRTRAGAEPLNAGDINIGEILDERARELYYEENRHIELVRISYIYAKTGKPCEIFGGRTYNLENLSGPGGAGSNVKQEGINFWYDRVVARSNFYNKGVVHKWAEYKVSVHHILWPVPANAINTNIKGVINQNIGYPGAERNVEPLPVPEEGTVLGPQGGA</sequence>
<comment type="subcellular location">
    <subcellularLocation>
        <location evidence="1">Cell outer membrane</location>
    </subcellularLocation>
</comment>
<evidence type="ECO:0000256" key="2">
    <source>
        <dbReference type="ARBA" id="ARBA00006275"/>
    </source>
</evidence>
<dbReference type="SUPFAM" id="SSF48452">
    <property type="entry name" value="TPR-like"/>
    <property type="match status" value="1"/>
</dbReference>
<keyword evidence="11" id="KW-1185">Reference proteome</keyword>
<feature type="domain" description="RagB/SusD" evidence="8">
    <location>
        <begin position="344"/>
        <end position="609"/>
    </location>
</feature>
<feature type="region of interest" description="Disordered" evidence="6">
    <location>
        <begin position="614"/>
        <end position="634"/>
    </location>
</feature>
<evidence type="ECO:0000313" key="10">
    <source>
        <dbReference type="EMBL" id="GGG81633.1"/>
    </source>
</evidence>
<reference evidence="10" key="1">
    <citation type="journal article" date="2014" name="Int. J. Syst. Evol. Microbiol.">
        <title>Complete genome sequence of Corynebacterium casei LMG S-19264T (=DSM 44701T), isolated from a smear-ripened cheese.</title>
        <authorList>
            <consortium name="US DOE Joint Genome Institute (JGI-PGF)"/>
            <person name="Walter F."/>
            <person name="Albersmeier A."/>
            <person name="Kalinowski J."/>
            <person name="Ruckert C."/>
        </authorList>
    </citation>
    <scope>NUCLEOTIDE SEQUENCE</scope>
    <source>
        <strain evidence="10">CGMCC 1.12195</strain>
    </source>
</reference>
<evidence type="ECO:0000259" key="9">
    <source>
        <dbReference type="Pfam" id="PF14322"/>
    </source>
</evidence>
<feature type="region of interest" description="Disordered" evidence="6">
    <location>
        <begin position="312"/>
        <end position="345"/>
    </location>
</feature>
<reference evidence="10" key="2">
    <citation type="submission" date="2020-09" db="EMBL/GenBank/DDBJ databases">
        <authorList>
            <person name="Sun Q."/>
            <person name="Zhou Y."/>
        </authorList>
    </citation>
    <scope>NUCLEOTIDE SEQUENCE</scope>
    <source>
        <strain evidence="10">CGMCC 1.12195</strain>
    </source>
</reference>
<dbReference type="InterPro" id="IPR033985">
    <property type="entry name" value="SusD-like_N"/>
</dbReference>
<dbReference type="Gene3D" id="1.25.40.390">
    <property type="match status" value="1"/>
</dbReference>
<name>A0A917HKJ0_9SPHI</name>
<proteinExistence type="inferred from homology"/>
<evidence type="ECO:0000256" key="3">
    <source>
        <dbReference type="ARBA" id="ARBA00022729"/>
    </source>
</evidence>
<evidence type="ECO:0000256" key="6">
    <source>
        <dbReference type="SAM" id="MobiDB-lite"/>
    </source>
</evidence>
<feature type="signal peptide" evidence="7">
    <location>
        <begin position="1"/>
        <end position="20"/>
    </location>
</feature>
<comment type="caution">
    <text evidence="10">The sequence shown here is derived from an EMBL/GenBank/DDBJ whole genome shotgun (WGS) entry which is preliminary data.</text>
</comment>
<evidence type="ECO:0008006" key="12">
    <source>
        <dbReference type="Google" id="ProtNLM"/>
    </source>
</evidence>
<organism evidence="10 11">
    <name type="scientific">Parapedobacter pyrenivorans</name>
    <dbReference type="NCBI Taxonomy" id="1305674"/>
    <lineage>
        <taxon>Bacteria</taxon>
        <taxon>Pseudomonadati</taxon>
        <taxon>Bacteroidota</taxon>
        <taxon>Sphingobacteriia</taxon>
        <taxon>Sphingobacteriales</taxon>
        <taxon>Sphingobacteriaceae</taxon>
        <taxon>Parapedobacter</taxon>
    </lineage>
</organism>
<evidence type="ECO:0000256" key="4">
    <source>
        <dbReference type="ARBA" id="ARBA00023136"/>
    </source>
</evidence>